<evidence type="ECO:0000256" key="2">
    <source>
        <dbReference type="SAM" id="SignalP"/>
    </source>
</evidence>
<comment type="caution">
    <text evidence="3">The sequence shown here is derived from an EMBL/GenBank/DDBJ whole genome shotgun (WGS) entry which is preliminary data.</text>
</comment>
<feature type="compositionally biased region" description="Polar residues" evidence="1">
    <location>
        <begin position="189"/>
        <end position="201"/>
    </location>
</feature>
<evidence type="ECO:0000313" key="3">
    <source>
        <dbReference type="EMBL" id="KAH7279976.1"/>
    </source>
</evidence>
<dbReference type="PANTHER" id="PTHR48267">
    <property type="entry name" value="CUPREDOXIN SUPERFAMILY PROTEIN"/>
    <property type="match status" value="1"/>
</dbReference>
<feature type="region of interest" description="Disordered" evidence="1">
    <location>
        <begin position="182"/>
        <end position="201"/>
    </location>
</feature>
<protein>
    <submittedName>
        <fullName evidence="3">Uncharacterized protein</fullName>
    </submittedName>
</protein>
<gene>
    <name evidence="3" type="ORF">KP509_37G045900</name>
</gene>
<dbReference type="InterPro" id="IPR008972">
    <property type="entry name" value="Cupredoxin"/>
</dbReference>
<dbReference type="AlphaFoldDB" id="A0A8T2Q8I8"/>
<reference evidence="3" key="1">
    <citation type="submission" date="2021-08" db="EMBL/GenBank/DDBJ databases">
        <title>WGS assembly of Ceratopteris richardii.</title>
        <authorList>
            <person name="Marchant D.B."/>
            <person name="Chen G."/>
            <person name="Jenkins J."/>
            <person name="Shu S."/>
            <person name="Leebens-Mack J."/>
            <person name="Grimwood J."/>
            <person name="Schmutz J."/>
            <person name="Soltis P."/>
            <person name="Soltis D."/>
            <person name="Chen Z.-H."/>
        </authorList>
    </citation>
    <scope>NUCLEOTIDE SEQUENCE</scope>
    <source>
        <strain evidence="3">Whitten #5841</strain>
        <tissue evidence="3">Leaf</tissue>
    </source>
</reference>
<proteinExistence type="predicted"/>
<dbReference type="EMBL" id="CM035442">
    <property type="protein sequence ID" value="KAH7279976.1"/>
    <property type="molecule type" value="Genomic_DNA"/>
</dbReference>
<dbReference type="Proteomes" id="UP000825935">
    <property type="component" value="Chromosome 37"/>
</dbReference>
<dbReference type="PANTHER" id="PTHR48267:SF1">
    <property type="entry name" value="BILIRUBIN OXIDASE"/>
    <property type="match status" value="1"/>
</dbReference>
<keyword evidence="4" id="KW-1185">Reference proteome</keyword>
<dbReference type="InterPro" id="IPR045087">
    <property type="entry name" value="Cu-oxidase_fam"/>
</dbReference>
<accession>A0A8T2Q8I8</accession>
<sequence length="201" mass="21331">MASPFGAASAAYLLVSFALPSMILLSRGVDGTNIYGYTTESGCQALAPSPSLSQFVDSLAFPPTIDISSLTSPQQLTLGAYRIMQKLHRDLPSTPMYAFGTSRETASSPGPTLLKLHRDLPSTPMYAFGTSRETASSPGPTLLKLHRDLPSTPMYAFGTSRETASSPGPTLLKLHRDLPSTPMYAFGTSRETASSPGPTLL</sequence>
<evidence type="ECO:0000256" key="1">
    <source>
        <dbReference type="SAM" id="MobiDB-lite"/>
    </source>
</evidence>
<dbReference type="Gene3D" id="2.60.40.420">
    <property type="entry name" value="Cupredoxins - blue copper proteins"/>
    <property type="match status" value="1"/>
</dbReference>
<dbReference type="OrthoDB" id="10640947at2759"/>
<keyword evidence="2" id="KW-0732">Signal</keyword>
<name>A0A8T2Q8I8_CERRI</name>
<feature type="signal peptide" evidence="2">
    <location>
        <begin position="1"/>
        <end position="31"/>
    </location>
</feature>
<evidence type="ECO:0000313" key="4">
    <source>
        <dbReference type="Proteomes" id="UP000825935"/>
    </source>
</evidence>
<organism evidence="3 4">
    <name type="scientific">Ceratopteris richardii</name>
    <name type="common">Triangle waterfern</name>
    <dbReference type="NCBI Taxonomy" id="49495"/>
    <lineage>
        <taxon>Eukaryota</taxon>
        <taxon>Viridiplantae</taxon>
        <taxon>Streptophyta</taxon>
        <taxon>Embryophyta</taxon>
        <taxon>Tracheophyta</taxon>
        <taxon>Polypodiopsida</taxon>
        <taxon>Polypodiidae</taxon>
        <taxon>Polypodiales</taxon>
        <taxon>Pteridineae</taxon>
        <taxon>Pteridaceae</taxon>
        <taxon>Parkerioideae</taxon>
        <taxon>Ceratopteris</taxon>
    </lineage>
</organism>
<feature type="chain" id="PRO_5035830998" evidence="2">
    <location>
        <begin position="32"/>
        <end position="201"/>
    </location>
</feature>